<evidence type="ECO:0000313" key="3">
    <source>
        <dbReference type="Proteomes" id="UP000269945"/>
    </source>
</evidence>
<protein>
    <submittedName>
        <fullName evidence="2">Uncharacterized protein</fullName>
    </submittedName>
</protein>
<dbReference type="EMBL" id="CYRY02039777">
    <property type="protein sequence ID" value="VCX30953.1"/>
    <property type="molecule type" value="Genomic_DNA"/>
</dbReference>
<accession>A0A9X9M310</accession>
<organism evidence="2 3">
    <name type="scientific">Gulo gulo</name>
    <name type="common">Wolverine</name>
    <name type="synonym">Gluton</name>
    <dbReference type="NCBI Taxonomy" id="48420"/>
    <lineage>
        <taxon>Eukaryota</taxon>
        <taxon>Metazoa</taxon>
        <taxon>Chordata</taxon>
        <taxon>Craniata</taxon>
        <taxon>Vertebrata</taxon>
        <taxon>Euteleostomi</taxon>
        <taxon>Mammalia</taxon>
        <taxon>Eutheria</taxon>
        <taxon>Laurasiatheria</taxon>
        <taxon>Carnivora</taxon>
        <taxon>Caniformia</taxon>
        <taxon>Musteloidea</taxon>
        <taxon>Mustelidae</taxon>
        <taxon>Guloninae</taxon>
        <taxon>Gulo</taxon>
    </lineage>
</organism>
<proteinExistence type="predicted"/>
<reference evidence="2 3" key="1">
    <citation type="submission" date="2018-10" db="EMBL/GenBank/DDBJ databases">
        <authorList>
            <person name="Ekblom R."/>
            <person name="Jareborg N."/>
        </authorList>
    </citation>
    <scope>NUCLEOTIDE SEQUENCE [LARGE SCALE GENOMIC DNA]</scope>
    <source>
        <tissue evidence="2">Muscle</tissue>
    </source>
</reference>
<name>A0A9X9M310_GULGU</name>
<evidence type="ECO:0000256" key="1">
    <source>
        <dbReference type="SAM" id="MobiDB-lite"/>
    </source>
</evidence>
<sequence length="154" mass="16746">LCWLGFHLQGEEKAHTLRRSIDETNPVPRGWGTRPWVCWHSLGNNHQLVRLPMRGWSYCGQAQVRGADSLAIGLPISLELCYLSSFSDSAPSQAGCAGSSQGLGPPGPVPRQHKPRTYSHTLQRGWTRALGLLTRCLSGAAQSQVLSEACPCSL</sequence>
<keyword evidence="3" id="KW-1185">Reference proteome</keyword>
<gene>
    <name evidence="2" type="ORF">BN2614_LOCUS1</name>
</gene>
<dbReference type="Proteomes" id="UP000269945">
    <property type="component" value="Unassembled WGS sequence"/>
</dbReference>
<evidence type="ECO:0000313" key="2">
    <source>
        <dbReference type="EMBL" id="VCX30953.1"/>
    </source>
</evidence>
<dbReference type="AlphaFoldDB" id="A0A9X9M310"/>
<comment type="caution">
    <text evidence="2">The sequence shown here is derived from an EMBL/GenBank/DDBJ whole genome shotgun (WGS) entry which is preliminary data.</text>
</comment>
<feature type="region of interest" description="Disordered" evidence="1">
    <location>
        <begin position="94"/>
        <end position="119"/>
    </location>
</feature>
<feature type="non-terminal residue" evidence="2">
    <location>
        <position position="1"/>
    </location>
</feature>